<evidence type="ECO:0000313" key="3">
    <source>
        <dbReference type="EMBL" id="VBB32258.1"/>
    </source>
</evidence>
<dbReference type="SUPFAM" id="SSF81296">
    <property type="entry name" value="E set domains"/>
    <property type="match status" value="1"/>
</dbReference>
<dbReference type="InterPro" id="IPR038765">
    <property type="entry name" value="Papain-like_cys_pep_sf"/>
</dbReference>
<dbReference type="InterPro" id="IPR036985">
    <property type="entry name" value="Transglutaminase-like_sf"/>
</dbReference>
<dbReference type="PANTHER" id="PTHR11590:SF40">
    <property type="entry name" value="HEMOCYTE PROTEIN-GLUTAMINE GAMMA-GLUTAMYLTRANSFERASE-LIKE PROTEIN"/>
    <property type="match status" value="1"/>
</dbReference>
<dbReference type="Proteomes" id="UP000276991">
    <property type="component" value="Unassembled WGS sequence"/>
</dbReference>
<dbReference type="InterPro" id="IPR050779">
    <property type="entry name" value="Transglutaminase"/>
</dbReference>
<feature type="region of interest" description="Disordered" evidence="1">
    <location>
        <begin position="458"/>
        <end position="493"/>
    </location>
</feature>
<dbReference type="Gene3D" id="3.90.260.10">
    <property type="entry name" value="Transglutaminase-like"/>
    <property type="match status" value="1"/>
</dbReference>
<gene>
    <name evidence="3" type="ORF">NAV_LOCUS7049</name>
</gene>
<feature type="domain" description="Transglutaminase-like" evidence="2">
    <location>
        <begin position="936"/>
        <end position="1026"/>
    </location>
</feature>
<dbReference type="Pfam" id="PF01841">
    <property type="entry name" value="Transglut_core"/>
    <property type="match status" value="1"/>
</dbReference>
<dbReference type="SUPFAM" id="SSF54001">
    <property type="entry name" value="Cysteine proteinases"/>
    <property type="match status" value="1"/>
</dbReference>
<dbReference type="Gene3D" id="2.60.40.10">
    <property type="entry name" value="Immunoglobulins"/>
    <property type="match status" value="1"/>
</dbReference>
<name>A0A498SFC1_ACAVI</name>
<accession>A0A498SFC1</accession>
<proteinExistence type="predicted"/>
<evidence type="ECO:0000256" key="1">
    <source>
        <dbReference type="SAM" id="MobiDB-lite"/>
    </source>
</evidence>
<dbReference type="InterPro" id="IPR002931">
    <property type="entry name" value="Transglutaminase-like"/>
</dbReference>
<dbReference type="SMART" id="SM00460">
    <property type="entry name" value="TGc"/>
    <property type="match status" value="1"/>
</dbReference>
<dbReference type="PANTHER" id="PTHR11590">
    <property type="entry name" value="PROTEIN-GLUTAMINE GAMMA-GLUTAMYLTRANSFERASE"/>
    <property type="match status" value="1"/>
</dbReference>
<dbReference type="GO" id="GO:0003810">
    <property type="term" value="F:protein-glutamine gamma-glutamyltransferase activity"/>
    <property type="evidence" value="ECO:0007669"/>
    <property type="project" value="TreeGrafter"/>
</dbReference>
<organism evidence="3 4">
    <name type="scientific">Acanthocheilonema viteae</name>
    <name type="common">Filarial nematode worm</name>
    <name type="synonym">Dipetalonema viteae</name>
    <dbReference type="NCBI Taxonomy" id="6277"/>
    <lineage>
        <taxon>Eukaryota</taxon>
        <taxon>Metazoa</taxon>
        <taxon>Ecdysozoa</taxon>
        <taxon>Nematoda</taxon>
        <taxon>Chromadorea</taxon>
        <taxon>Rhabditida</taxon>
        <taxon>Spirurina</taxon>
        <taxon>Spiruromorpha</taxon>
        <taxon>Filarioidea</taxon>
        <taxon>Onchocercidae</taxon>
        <taxon>Acanthocheilonema</taxon>
    </lineage>
</organism>
<evidence type="ECO:0000259" key="2">
    <source>
        <dbReference type="SMART" id="SM00460"/>
    </source>
</evidence>
<evidence type="ECO:0000313" key="4">
    <source>
        <dbReference type="Proteomes" id="UP000276991"/>
    </source>
</evidence>
<feature type="compositionally biased region" description="Polar residues" evidence="1">
    <location>
        <begin position="469"/>
        <end position="491"/>
    </location>
</feature>
<dbReference type="InterPro" id="IPR014756">
    <property type="entry name" value="Ig_E-set"/>
</dbReference>
<dbReference type="InterPro" id="IPR013783">
    <property type="entry name" value="Ig-like_fold"/>
</dbReference>
<dbReference type="OrthoDB" id="437511at2759"/>
<dbReference type="AlphaFoldDB" id="A0A498SFC1"/>
<dbReference type="EMBL" id="UPTC01001619">
    <property type="protein sequence ID" value="VBB32258.1"/>
    <property type="molecule type" value="Genomic_DNA"/>
</dbReference>
<feature type="non-terminal residue" evidence="3">
    <location>
        <position position="1089"/>
    </location>
</feature>
<dbReference type="STRING" id="6277.A0A498SFC1"/>
<sequence>MFTQSEEQWKETDDLRSNEYRRRITHEDICNCYRSQRFRSRSSSENWRRSTDYCGGFNDYVTLYPSHLWFRNDLRGRNRQRCRHSLNGFCNCRCCCARNEQRHRESHSETVHNCRKHWAAWNSTNHTDQFMENPRTIRIIPMTFVSTSTTKDPPNFQTSIVTDAKNAATDTDDSLKATNAPYYGPFLARKLKITPATISIPSKRCRSVHECYLSERKCMREIQNDKPKIVKHLTFVNETMHEKSNDSKITTDAYSDTIPKHTCSEFDEKIYNQLNLSNLSSSTMIDKFEKILQRNSISEENHETHHETGRDTLMEGLALLKHRKKEQDEKTIPRENNQMDKYSVITKKNPIKKITTYWHKKTLKKYDQTEKYSQKLDQSQIDHKLYNQYMQRNDLIKSEITPTNIESISFSDIDDGVDSDSESKFITKIRQVRENLRKISKDSELIISNRNATKSEITLTDTEHKIDSKSSPSYSQEILTTHSTEPPTDSYNRMDTKFETFPKLSRTFHITGKTESKPQNMILSTASTTALIAPIHEESPKQQSPIYNGRKHEAITAEVFIRSPRNVKPTIINISASDKEAKKPCWMILKAYESPPSTIDKEISREKFDETMMRIESAVPICKKIKKSEKMKATDFYETPSTVTIPQVRQEASERNQTNMSVSSDSELQSKMNHAVEAQTDTSTKSKIITKKKISSIDDALRNDFQTLVTMKTDEICEIHHTIAFERLLTIDGESVKICRRELANHETAILAVRHNCSPGIPKTNWHATYKILTTDTALFEIVTPSDIPIGLWQMIMQHGETSNLCTMYLCILFNPWHKNDETYYPNEIELDEYVLNELAMMRKWHQKDAWLLGQFSAVCINTVLDLLKLCLENNLLKMNELGSAFAIVKAIATAISKFILEVKWNDFQKSNNENEILPSAWTGSKEIIATYQRMGVRIGYGQSWCYAGLLMSICRCIGIPCRLVTIYNFAPRVDNDALIKLDIIDGMLAEKSKDTIWHYHIWNELWLQSKMLRNGSEWHICDATPTVNGQEELLGQGKTLFPVRRIKNYDDEKVIRQNENEYFGKQLYGMLNATIICNYYYRDPVTHK</sequence>
<protein>
    <recommendedName>
        <fullName evidence="2">Transglutaminase-like domain-containing protein</fullName>
    </recommendedName>
</protein>
<reference evidence="3 4" key="1">
    <citation type="submission" date="2018-08" db="EMBL/GenBank/DDBJ databases">
        <authorList>
            <person name="Laetsch R D."/>
            <person name="Stevens L."/>
            <person name="Kumar S."/>
            <person name="Blaxter L. M."/>
        </authorList>
    </citation>
    <scope>NUCLEOTIDE SEQUENCE [LARGE SCALE GENOMIC DNA]</scope>
</reference>
<keyword evidence="4" id="KW-1185">Reference proteome</keyword>